<keyword evidence="6" id="KW-0408">Iron</keyword>
<dbReference type="PANTHER" id="PTHR12907:SF26">
    <property type="entry name" value="HIF PROLYL HYDROXYLASE, ISOFORM C"/>
    <property type="match status" value="1"/>
</dbReference>
<dbReference type="GO" id="GO:0031418">
    <property type="term" value="F:L-ascorbic acid binding"/>
    <property type="evidence" value="ECO:0007669"/>
    <property type="project" value="UniProtKB-KW"/>
</dbReference>
<keyword evidence="3" id="KW-0847">Vitamin C</keyword>
<accession>A0A1Z4J9T3</accession>
<dbReference type="GO" id="GO:0051213">
    <property type="term" value="F:dioxygenase activity"/>
    <property type="evidence" value="ECO:0007669"/>
    <property type="project" value="UniProtKB-KW"/>
</dbReference>
<dbReference type="AlphaFoldDB" id="A0A1Z4J9T3"/>
<keyword evidence="4" id="KW-0223">Dioxygenase</keyword>
<keyword evidence="5" id="KW-0560">Oxidoreductase</keyword>
<dbReference type="InterPro" id="IPR044862">
    <property type="entry name" value="Pro_4_hyd_alph_FE2OG_OXY"/>
</dbReference>
<dbReference type="PANTHER" id="PTHR12907">
    <property type="entry name" value="EGL NINE HOMOLOG-RELATED"/>
    <property type="match status" value="1"/>
</dbReference>
<dbReference type="PROSITE" id="PS51471">
    <property type="entry name" value="FE2OG_OXY"/>
    <property type="match status" value="1"/>
</dbReference>
<sequence>MSFDQPAQFLQIDHFLANEDRLNLLEYVLDREADFVPTSTATGDLDYRKSWILYHFEAYENWMIQKITPLLPRLFHAWNIEPFAISQIEIQLTAHNDGHYYKIHNDNGSPDAATRTMSYVYYFNREPTNFSGGALRLYDMRIENGHYVQAETYRDIQPVNNRIVFFPSHCLHEVLPISCRSRNFADSRFTLNGWVRREATEYV</sequence>
<gene>
    <name evidence="8" type="ORF">NIES2135_03510</name>
</gene>
<dbReference type="Pfam" id="PF13640">
    <property type="entry name" value="2OG-FeII_Oxy_3"/>
    <property type="match status" value="1"/>
</dbReference>
<proteinExistence type="predicted"/>
<feature type="domain" description="Fe2OG dioxygenase" evidence="7">
    <location>
        <begin position="82"/>
        <end position="197"/>
    </location>
</feature>
<evidence type="ECO:0000256" key="6">
    <source>
        <dbReference type="ARBA" id="ARBA00023004"/>
    </source>
</evidence>
<name>A0A1Z4J9T3_LEPBY</name>
<evidence type="ECO:0000256" key="4">
    <source>
        <dbReference type="ARBA" id="ARBA00022964"/>
    </source>
</evidence>
<dbReference type="SMART" id="SM00702">
    <property type="entry name" value="P4Hc"/>
    <property type="match status" value="1"/>
</dbReference>
<keyword evidence="9" id="KW-1185">Reference proteome</keyword>
<evidence type="ECO:0000256" key="1">
    <source>
        <dbReference type="ARBA" id="ARBA00001961"/>
    </source>
</evidence>
<comment type="cofactor">
    <cofactor evidence="1">
        <name>L-ascorbate</name>
        <dbReference type="ChEBI" id="CHEBI:38290"/>
    </cofactor>
</comment>
<reference evidence="8 9" key="1">
    <citation type="submission" date="2017-06" db="EMBL/GenBank/DDBJ databases">
        <title>Genome sequencing of cyanobaciteial culture collection at National Institute for Environmental Studies (NIES).</title>
        <authorList>
            <person name="Hirose Y."/>
            <person name="Shimura Y."/>
            <person name="Fujisawa T."/>
            <person name="Nakamura Y."/>
            <person name="Kawachi M."/>
        </authorList>
    </citation>
    <scope>NUCLEOTIDE SEQUENCE [LARGE SCALE GENOMIC DNA]</scope>
    <source>
        <strain evidence="8 9">NIES-2135</strain>
    </source>
</reference>
<keyword evidence="2" id="KW-0479">Metal-binding</keyword>
<evidence type="ECO:0000256" key="2">
    <source>
        <dbReference type="ARBA" id="ARBA00022723"/>
    </source>
</evidence>
<dbReference type="EMBL" id="AP018203">
    <property type="protein sequence ID" value="BAY53545.1"/>
    <property type="molecule type" value="Genomic_DNA"/>
</dbReference>
<dbReference type="InterPro" id="IPR006620">
    <property type="entry name" value="Pro_4_hyd_alph"/>
</dbReference>
<dbReference type="Gene3D" id="2.60.120.620">
    <property type="entry name" value="q2cbj1_9rhob like domain"/>
    <property type="match status" value="1"/>
</dbReference>
<organism evidence="8 9">
    <name type="scientific">Leptolyngbya boryana NIES-2135</name>
    <dbReference type="NCBI Taxonomy" id="1973484"/>
    <lineage>
        <taxon>Bacteria</taxon>
        <taxon>Bacillati</taxon>
        <taxon>Cyanobacteriota</taxon>
        <taxon>Cyanophyceae</taxon>
        <taxon>Leptolyngbyales</taxon>
        <taxon>Leptolyngbyaceae</taxon>
        <taxon>Leptolyngbya group</taxon>
        <taxon>Leptolyngbya</taxon>
    </lineage>
</organism>
<dbReference type="GO" id="GO:0016705">
    <property type="term" value="F:oxidoreductase activity, acting on paired donors, with incorporation or reduction of molecular oxygen"/>
    <property type="evidence" value="ECO:0007669"/>
    <property type="project" value="InterPro"/>
</dbReference>
<evidence type="ECO:0000256" key="3">
    <source>
        <dbReference type="ARBA" id="ARBA00022896"/>
    </source>
</evidence>
<dbReference type="InterPro" id="IPR005123">
    <property type="entry name" value="Oxoglu/Fe-dep_dioxygenase_dom"/>
</dbReference>
<protein>
    <recommendedName>
        <fullName evidence="7">Fe2OG dioxygenase domain-containing protein</fullName>
    </recommendedName>
</protein>
<dbReference type="Proteomes" id="UP000217895">
    <property type="component" value="Chromosome"/>
</dbReference>
<dbReference type="GO" id="GO:0005506">
    <property type="term" value="F:iron ion binding"/>
    <property type="evidence" value="ECO:0007669"/>
    <property type="project" value="InterPro"/>
</dbReference>
<evidence type="ECO:0000313" key="9">
    <source>
        <dbReference type="Proteomes" id="UP000217895"/>
    </source>
</evidence>
<dbReference type="InterPro" id="IPR051559">
    <property type="entry name" value="HIF_prolyl_hydroxylases"/>
</dbReference>
<evidence type="ECO:0000259" key="7">
    <source>
        <dbReference type="PROSITE" id="PS51471"/>
    </source>
</evidence>
<evidence type="ECO:0000256" key="5">
    <source>
        <dbReference type="ARBA" id="ARBA00023002"/>
    </source>
</evidence>
<evidence type="ECO:0000313" key="8">
    <source>
        <dbReference type="EMBL" id="BAY53545.1"/>
    </source>
</evidence>